<sequence>MIKFDREKLEHLIAAGQWDMARQMLESFLDNQESHDDDPELQATMALVYLSVMLKISEAYEQSLEYAVNQIRGIKKAAHETKEKLDRDRLEYQMKKLLS</sequence>
<dbReference type="Proteomes" id="UP000229526">
    <property type="component" value="Unassembled WGS sequence"/>
</dbReference>
<proteinExistence type="predicted"/>
<organism evidence="1 2">
    <name type="scientific">Candidatus Harrisonbacteria bacterium CG10_big_fil_rev_8_21_14_0_10_49_15</name>
    <dbReference type="NCBI Taxonomy" id="1974587"/>
    <lineage>
        <taxon>Bacteria</taxon>
        <taxon>Candidatus Harrisoniibacteriota</taxon>
    </lineage>
</organism>
<evidence type="ECO:0000313" key="2">
    <source>
        <dbReference type="Proteomes" id="UP000229526"/>
    </source>
</evidence>
<comment type="caution">
    <text evidence="1">The sequence shown here is derived from an EMBL/GenBank/DDBJ whole genome shotgun (WGS) entry which is preliminary data.</text>
</comment>
<reference evidence="2" key="1">
    <citation type="submission" date="2017-09" db="EMBL/GenBank/DDBJ databases">
        <title>Depth-based differentiation of microbial function through sediment-hosted aquifers and enrichment of novel symbionts in the deep terrestrial subsurface.</title>
        <authorList>
            <person name="Probst A.J."/>
            <person name="Ladd B."/>
            <person name="Jarett J.K."/>
            <person name="Geller-Mcgrath D.E."/>
            <person name="Sieber C.M.K."/>
            <person name="Emerson J.B."/>
            <person name="Anantharaman K."/>
            <person name="Thomas B.C."/>
            <person name="Malmstrom R."/>
            <person name="Stieglmeier M."/>
            <person name="Klingl A."/>
            <person name="Woyke T."/>
            <person name="Ryan C.M."/>
            <person name="Banfield J.F."/>
        </authorList>
    </citation>
    <scope>NUCLEOTIDE SEQUENCE [LARGE SCALE GENOMIC DNA]</scope>
</reference>
<dbReference type="AlphaFoldDB" id="A0A2H0UNM6"/>
<gene>
    <name evidence="1" type="ORF">COU11_00870</name>
</gene>
<evidence type="ECO:0000313" key="1">
    <source>
        <dbReference type="EMBL" id="PIR87365.1"/>
    </source>
</evidence>
<name>A0A2H0UNM6_9BACT</name>
<protein>
    <submittedName>
        <fullName evidence="1">Uncharacterized protein</fullName>
    </submittedName>
</protein>
<accession>A0A2H0UNM6</accession>
<dbReference type="EMBL" id="PFBD01000007">
    <property type="protein sequence ID" value="PIR87365.1"/>
    <property type="molecule type" value="Genomic_DNA"/>
</dbReference>